<dbReference type="Gene3D" id="3.30.450.20">
    <property type="entry name" value="PAS domain"/>
    <property type="match status" value="2"/>
</dbReference>
<dbReference type="InterPro" id="IPR052155">
    <property type="entry name" value="Biofilm_reg_signaling"/>
</dbReference>
<dbReference type="CDD" id="cd00130">
    <property type="entry name" value="PAS"/>
    <property type="match status" value="2"/>
</dbReference>
<dbReference type="SUPFAM" id="SSF55785">
    <property type="entry name" value="PYP-like sensor domain (PAS domain)"/>
    <property type="match status" value="2"/>
</dbReference>
<dbReference type="FunFam" id="3.30.70.270:FF:000001">
    <property type="entry name" value="Diguanylate cyclase domain protein"/>
    <property type="match status" value="1"/>
</dbReference>
<feature type="domain" description="PAS" evidence="4">
    <location>
        <begin position="471"/>
        <end position="515"/>
    </location>
</feature>
<dbReference type="PROSITE" id="PS50112">
    <property type="entry name" value="PAS"/>
    <property type="match status" value="2"/>
</dbReference>
<name>A0A2G1UH87_9GAMM</name>
<dbReference type="SMART" id="SM00091">
    <property type="entry name" value="PAS"/>
    <property type="match status" value="2"/>
</dbReference>
<dbReference type="InterPro" id="IPR000014">
    <property type="entry name" value="PAS"/>
</dbReference>
<keyword evidence="2" id="KW-0812">Transmembrane</keyword>
<dbReference type="PANTHER" id="PTHR44757">
    <property type="entry name" value="DIGUANYLATE CYCLASE DGCP"/>
    <property type="match status" value="1"/>
</dbReference>
<dbReference type="EMBL" id="NTFH01000013">
    <property type="protein sequence ID" value="PHQ13866.1"/>
    <property type="molecule type" value="Genomic_DNA"/>
</dbReference>
<dbReference type="Gene3D" id="3.40.190.10">
    <property type="entry name" value="Periplasmic binding protein-like II"/>
    <property type="match status" value="2"/>
</dbReference>
<dbReference type="Proteomes" id="UP000231409">
    <property type="component" value="Unassembled WGS sequence"/>
</dbReference>
<feature type="transmembrane region" description="Helical" evidence="2">
    <location>
        <begin position="315"/>
        <end position="335"/>
    </location>
</feature>
<evidence type="ECO:0000259" key="5">
    <source>
        <dbReference type="PROSITE" id="PS50113"/>
    </source>
</evidence>
<dbReference type="AlphaFoldDB" id="A0A2G1UH87"/>
<dbReference type="Pfam" id="PF12974">
    <property type="entry name" value="Phosphonate-bd"/>
    <property type="match status" value="1"/>
</dbReference>
<dbReference type="SUPFAM" id="SSF53850">
    <property type="entry name" value="Periplasmic binding protein-like II"/>
    <property type="match status" value="1"/>
</dbReference>
<evidence type="ECO:0000256" key="2">
    <source>
        <dbReference type="SAM" id="Phobius"/>
    </source>
</evidence>
<reference evidence="7 8" key="1">
    <citation type="submission" date="2017-09" db="EMBL/GenBank/DDBJ databases">
        <title>The draft genome sequences of Marinobacter sp. PWS21.</title>
        <authorList>
            <person name="Cao J."/>
        </authorList>
    </citation>
    <scope>NUCLEOTIDE SEQUENCE [LARGE SCALE GENOMIC DNA]</scope>
    <source>
        <strain evidence="7 8">PWS21</strain>
    </source>
</reference>
<dbReference type="SMART" id="SM00086">
    <property type="entry name" value="PAC"/>
    <property type="match status" value="2"/>
</dbReference>
<keyword evidence="2" id="KW-1133">Transmembrane helix</keyword>
<dbReference type="PROSITE" id="PS50113">
    <property type="entry name" value="PAC"/>
    <property type="match status" value="2"/>
</dbReference>
<dbReference type="InterPro" id="IPR000700">
    <property type="entry name" value="PAS-assoc_C"/>
</dbReference>
<dbReference type="GO" id="GO:0003824">
    <property type="term" value="F:catalytic activity"/>
    <property type="evidence" value="ECO:0007669"/>
    <property type="project" value="UniProtKB-ARBA"/>
</dbReference>
<evidence type="ECO:0000256" key="3">
    <source>
        <dbReference type="SAM" id="SignalP"/>
    </source>
</evidence>
<evidence type="ECO:0000256" key="1">
    <source>
        <dbReference type="ARBA" id="ARBA00001946"/>
    </source>
</evidence>
<dbReference type="InterPro" id="IPR029787">
    <property type="entry name" value="Nucleotide_cyclase"/>
</dbReference>
<protein>
    <submittedName>
        <fullName evidence="7">Diguanylate cyclase</fullName>
    </submittedName>
</protein>
<dbReference type="InterPro" id="IPR001610">
    <property type="entry name" value="PAC"/>
</dbReference>
<keyword evidence="2" id="KW-0472">Membrane</keyword>
<feature type="signal peptide" evidence="3">
    <location>
        <begin position="1"/>
        <end position="26"/>
    </location>
</feature>
<dbReference type="Gene3D" id="3.30.70.270">
    <property type="match status" value="1"/>
</dbReference>
<dbReference type="SMART" id="SM00267">
    <property type="entry name" value="GGDEF"/>
    <property type="match status" value="1"/>
</dbReference>
<accession>A0A2G1UH87</accession>
<keyword evidence="3" id="KW-0732">Signal</keyword>
<dbReference type="InterPro" id="IPR035965">
    <property type="entry name" value="PAS-like_dom_sf"/>
</dbReference>
<feature type="domain" description="PAC" evidence="5">
    <location>
        <begin position="422"/>
        <end position="474"/>
    </location>
</feature>
<dbReference type="NCBIfam" id="TIGR00254">
    <property type="entry name" value="GGDEF"/>
    <property type="match status" value="1"/>
</dbReference>
<comment type="cofactor">
    <cofactor evidence="1">
        <name>Mg(2+)</name>
        <dbReference type="ChEBI" id="CHEBI:18420"/>
    </cofactor>
</comment>
<evidence type="ECO:0000259" key="6">
    <source>
        <dbReference type="PROSITE" id="PS50887"/>
    </source>
</evidence>
<dbReference type="RefSeq" id="WP_099615830.1">
    <property type="nucleotide sequence ID" value="NZ_KZ319376.1"/>
</dbReference>
<dbReference type="CDD" id="cd01949">
    <property type="entry name" value="GGDEF"/>
    <property type="match status" value="1"/>
</dbReference>
<evidence type="ECO:0000313" key="8">
    <source>
        <dbReference type="Proteomes" id="UP000231409"/>
    </source>
</evidence>
<feature type="domain" description="PAC" evidence="5">
    <location>
        <begin position="537"/>
        <end position="589"/>
    </location>
</feature>
<dbReference type="PROSITE" id="PS50887">
    <property type="entry name" value="GGDEF"/>
    <property type="match status" value="1"/>
</dbReference>
<sequence>MTPRTARFRCLALALLFGLLATEALAAQALNLGIFAYRPTQVLESRFQPLADYLGAQLGVEVRLHILTQEQMNEALARNQLDLFFTNPSHFLMIRSERSLGGAIATLIRRGPTANTSSLGGVILVRGGDSRYDSLSDLRNATIAVPGPYFLGGFQTQLFEFREIGIDLQRTARLRVLGSHDRVVRAVLEGDVNAGFVRTGIIEQLVEEGRLQRDDVRVLHPQELGEFPFVVSTRLYPEWPFVALPHVDQKLVRRLASSLFALAEDHPAARAGDIAGFAPPADYQSVELLARSLRVPPYDRVPAVTWLDVLQQYRYWIFAVVLLISLLALTAIWLWRQRKRLVREQRRLSAMVETWPEPMLIIRRGLFVEANSAALQLLGYHRRESLAVQGLAGVSPPFQPDGEPSLEKSRALLQAVMDQGVQACEWRCLRNDASELYVDLTLARIGQHDDGEPAILCALHDITRRKRAEAQQRLAASVFSHAREGIFITDVEGRVIDINDAYQVITGYNRNQSIGSLVELPDEGVSVLMYARTHGRWVGEFRSRRQDGEAYIKALTITAVRDDRQRLTHFVGIFSDITRLREQENRLTRMAHYDALTGLPNRVLLADRMQQAMAQARRQGYRLAVAYIDLDKFKPVNDAFGHEAGDELLVTLAGRMRTALREQDTVARLGGDEFVALLVDIPDRALGETLLQRLLTVIGEPVWVAGHSVQVSASIGVALYPGRQELDGDQLLREADQAMYHAKQLGRNRYWITASDQGGDAWSP</sequence>
<dbReference type="Pfam" id="PF00990">
    <property type="entry name" value="GGDEF"/>
    <property type="match status" value="1"/>
</dbReference>
<keyword evidence="8" id="KW-1185">Reference proteome</keyword>
<dbReference type="Pfam" id="PF13426">
    <property type="entry name" value="PAS_9"/>
    <property type="match status" value="2"/>
</dbReference>
<comment type="caution">
    <text evidence="7">The sequence shown here is derived from an EMBL/GenBank/DDBJ whole genome shotgun (WGS) entry which is preliminary data.</text>
</comment>
<gene>
    <name evidence="7" type="ORF">CLH61_16310</name>
</gene>
<feature type="domain" description="GGDEF" evidence="6">
    <location>
        <begin position="621"/>
        <end position="755"/>
    </location>
</feature>
<feature type="domain" description="PAS" evidence="4">
    <location>
        <begin position="365"/>
        <end position="420"/>
    </location>
</feature>
<dbReference type="SUPFAM" id="SSF55073">
    <property type="entry name" value="Nucleotide cyclase"/>
    <property type="match status" value="1"/>
</dbReference>
<dbReference type="NCBIfam" id="TIGR00229">
    <property type="entry name" value="sensory_box"/>
    <property type="match status" value="2"/>
</dbReference>
<dbReference type="PANTHER" id="PTHR44757:SF2">
    <property type="entry name" value="BIOFILM ARCHITECTURE MAINTENANCE PROTEIN MBAA"/>
    <property type="match status" value="1"/>
</dbReference>
<proteinExistence type="predicted"/>
<evidence type="ECO:0000259" key="4">
    <source>
        <dbReference type="PROSITE" id="PS50112"/>
    </source>
</evidence>
<feature type="chain" id="PRO_5013787074" evidence="3">
    <location>
        <begin position="27"/>
        <end position="764"/>
    </location>
</feature>
<evidence type="ECO:0000313" key="7">
    <source>
        <dbReference type="EMBL" id="PHQ13866.1"/>
    </source>
</evidence>
<dbReference type="InterPro" id="IPR000160">
    <property type="entry name" value="GGDEF_dom"/>
</dbReference>
<organism evidence="7 8">
    <name type="scientific">Marinobacter profundi</name>
    <dbReference type="NCBI Taxonomy" id="2666256"/>
    <lineage>
        <taxon>Bacteria</taxon>
        <taxon>Pseudomonadati</taxon>
        <taxon>Pseudomonadota</taxon>
        <taxon>Gammaproteobacteria</taxon>
        <taxon>Pseudomonadales</taxon>
        <taxon>Marinobacteraceae</taxon>
        <taxon>Marinobacter</taxon>
    </lineage>
</organism>
<dbReference type="InterPro" id="IPR043128">
    <property type="entry name" value="Rev_trsase/Diguanyl_cyclase"/>
</dbReference>